<keyword evidence="1" id="KW-0863">Zinc-finger</keyword>
<dbReference type="GO" id="GO:0008270">
    <property type="term" value="F:zinc ion binding"/>
    <property type="evidence" value="ECO:0007669"/>
    <property type="project" value="UniProtKB-KW"/>
</dbReference>
<proteinExistence type="predicted"/>
<reference evidence="4 5" key="1">
    <citation type="submission" date="2019-07" db="EMBL/GenBank/DDBJ databases">
        <title>Genome assembly of two rare yeast pathogens: Diutina rugosa and Trichomonascus ciferrii.</title>
        <authorList>
            <person name="Mixao V."/>
            <person name="Saus E."/>
            <person name="Hansen A."/>
            <person name="Lass-Flor C."/>
            <person name="Gabaldon T."/>
        </authorList>
    </citation>
    <scope>NUCLEOTIDE SEQUENCE [LARGE SCALE GENOMIC DNA]</scope>
    <source>
        <strain evidence="4 5">CBS 613</strain>
    </source>
</reference>
<dbReference type="InterPro" id="IPR047126">
    <property type="entry name" value="RNF141-like"/>
</dbReference>
<dbReference type="InterPro" id="IPR013083">
    <property type="entry name" value="Znf_RING/FYVE/PHD"/>
</dbReference>
<dbReference type="OrthoDB" id="9984778at2759"/>
<organism evidence="4 5">
    <name type="scientific">Diutina rugosa</name>
    <name type="common">Yeast</name>
    <name type="synonym">Candida rugosa</name>
    <dbReference type="NCBI Taxonomy" id="5481"/>
    <lineage>
        <taxon>Eukaryota</taxon>
        <taxon>Fungi</taxon>
        <taxon>Dikarya</taxon>
        <taxon>Ascomycota</taxon>
        <taxon>Saccharomycotina</taxon>
        <taxon>Pichiomycetes</taxon>
        <taxon>Debaryomycetaceae</taxon>
        <taxon>Diutina</taxon>
    </lineage>
</organism>
<dbReference type="RefSeq" id="XP_034013711.1">
    <property type="nucleotide sequence ID" value="XM_034154031.1"/>
</dbReference>
<keyword evidence="5" id="KW-1185">Reference proteome</keyword>
<evidence type="ECO:0000256" key="1">
    <source>
        <dbReference type="PROSITE-ProRule" id="PRU00175"/>
    </source>
</evidence>
<dbReference type="PANTHER" id="PTHR12109:SF3">
    <property type="entry name" value="RING FINGER PROTEIN 141"/>
    <property type="match status" value="1"/>
</dbReference>
<keyword evidence="2" id="KW-0812">Transmembrane</keyword>
<dbReference type="Pfam" id="PF13923">
    <property type="entry name" value="zf-C3HC4_2"/>
    <property type="match status" value="1"/>
</dbReference>
<accession>A0A642UTZ7</accession>
<dbReference type="GO" id="GO:0051865">
    <property type="term" value="P:protein autoubiquitination"/>
    <property type="evidence" value="ECO:0007669"/>
    <property type="project" value="TreeGrafter"/>
</dbReference>
<evidence type="ECO:0000259" key="3">
    <source>
        <dbReference type="PROSITE" id="PS50089"/>
    </source>
</evidence>
<dbReference type="InterPro" id="IPR001841">
    <property type="entry name" value="Znf_RING"/>
</dbReference>
<dbReference type="PANTHER" id="PTHR12109">
    <property type="entry name" value="RING FINGER PROTEIN 141-RELATED"/>
    <property type="match status" value="1"/>
</dbReference>
<feature type="domain" description="RING-type" evidence="3">
    <location>
        <begin position="374"/>
        <end position="428"/>
    </location>
</feature>
<keyword evidence="1" id="KW-0862">Zinc</keyword>
<dbReference type="GO" id="GO:0004842">
    <property type="term" value="F:ubiquitin-protein transferase activity"/>
    <property type="evidence" value="ECO:0007669"/>
    <property type="project" value="TreeGrafter"/>
</dbReference>
<name>A0A642UTZ7_DIURU</name>
<feature type="transmembrane region" description="Helical" evidence="2">
    <location>
        <begin position="293"/>
        <end position="312"/>
    </location>
</feature>
<dbReference type="VEuPathDB" id="FungiDB:DIURU_001483"/>
<dbReference type="Gene3D" id="3.30.40.10">
    <property type="entry name" value="Zinc/RING finger domain, C3HC4 (zinc finger)"/>
    <property type="match status" value="1"/>
</dbReference>
<sequence>MSKWVNLDDVKWMELDDARSWHWMSEMYYRPNPTVRKIVQAKVEVATIHQEICRTHREADAAALALLQAFREEHVAASKVTQAKHQWAIMDSLMTNMCNMENVPFDNTTIQRVASMTMNSYKQAVKDHSGTSTITGNIERGWLKAKDDLAEVSAVHHEKQAAVESLGETYQQTQEAVDCLFADNTNAMTAEDLSHLPPPSESTPVQVVLILTDFVYILYLFITMARLSFKGRWFDFWFRKFPSFFTALVCLEIFDLVDFNITWESVAIIVLVAVIDSGCIRRIIPRRSWFHPYSLFVIASWIAILSFIQYFYNQTLRSWVDQKCHVKSIPRHIDYHPTVDMLYFDCNLSSDAVVLKSELDESAPPEIVNCQLECFICVAPISLPVVIDPDNEYCPRKKEYMVTPCCHVFHAKCLKQWMERKRRCPMCHSKLPRYEMYETMAFAETS</sequence>
<comment type="caution">
    <text evidence="4">The sequence shown here is derived from an EMBL/GenBank/DDBJ whole genome shotgun (WGS) entry which is preliminary data.</text>
</comment>
<evidence type="ECO:0000313" key="5">
    <source>
        <dbReference type="Proteomes" id="UP000449547"/>
    </source>
</evidence>
<gene>
    <name evidence="4" type="ORF">DIURU_001483</name>
</gene>
<dbReference type="SUPFAM" id="SSF57850">
    <property type="entry name" value="RING/U-box"/>
    <property type="match status" value="1"/>
</dbReference>
<dbReference type="AlphaFoldDB" id="A0A642UTZ7"/>
<dbReference type="Proteomes" id="UP000449547">
    <property type="component" value="Unassembled WGS sequence"/>
</dbReference>
<keyword evidence="2" id="KW-0472">Membrane</keyword>
<protein>
    <recommendedName>
        <fullName evidence="3">RING-type domain-containing protein</fullName>
    </recommendedName>
</protein>
<dbReference type="SMART" id="SM00184">
    <property type="entry name" value="RING"/>
    <property type="match status" value="1"/>
</dbReference>
<evidence type="ECO:0000313" key="4">
    <source>
        <dbReference type="EMBL" id="KAA8905410.1"/>
    </source>
</evidence>
<dbReference type="EMBL" id="SWFT01000048">
    <property type="protein sequence ID" value="KAA8905410.1"/>
    <property type="molecule type" value="Genomic_DNA"/>
</dbReference>
<dbReference type="GeneID" id="54780136"/>
<keyword evidence="2" id="KW-1133">Transmembrane helix</keyword>
<keyword evidence="1" id="KW-0479">Metal-binding</keyword>
<dbReference type="PROSITE" id="PS50089">
    <property type="entry name" value="ZF_RING_2"/>
    <property type="match status" value="1"/>
</dbReference>
<feature type="transmembrane region" description="Helical" evidence="2">
    <location>
        <begin position="207"/>
        <end position="229"/>
    </location>
</feature>
<evidence type="ECO:0000256" key="2">
    <source>
        <dbReference type="SAM" id="Phobius"/>
    </source>
</evidence>